<sequence length="59" mass="6352">MVCVPRQRVRDAKGRLGRSSVASRKPEDSMGSRTGPAKVESRRGKSSVASRQPENGNIA</sequence>
<evidence type="ECO:0000313" key="2">
    <source>
        <dbReference type="EMBL" id="MPC99510.1"/>
    </source>
</evidence>
<feature type="compositionally biased region" description="Polar residues" evidence="1">
    <location>
        <begin position="47"/>
        <end position="59"/>
    </location>
</feature>
<reference evidence="2 3" key="1">
    <citation type="submission" date="2019-05" db="EMBL/GenBank/DDBJ databases">
        <title>Another draft genome of Portunus trituberculatus and its Hox gene families provides insights of decapod evolution.</title>
        <authorList>
            <person name="Jeong J.-H."/>
            <person name="Song I."/>
            <person name="Kim S."/>
            <person name="Choi T."/>
            <person name="Kim D."/>
            <person name="Ryu S."/>
            <person name="Kim W."/>
        </authorList>
    </citation>
    <scope>NUCLEOTIDE SEQUENCE [LARGE SCALE GENOMIC DNA]</scope>
    <source>
        <tissue evidence="2">Muscle</tissue>
    </source>
</reference>
<keyword evidence="3" id="KW-1185">Reference proteome</keyword>
<protein>
    <submittedName>
        <fullName evidence="2">Uncharacterized protein</fullName>
    </submittedName>
</protein>
<dbReference type="Proteomes" id="UP000324222">
    <property type="component" value="Unassembled WGS sequence"/>
</dbReference>
<organism evidence="2 3">
    <name type="scientific">Portunus trituberculatus</name>
    <name type="common">Swimming crab</name>
    <name type="synonym">Neptunus trituberculatus</name>
    <dbReference type="NCBI Taxonomy" id="210409"/>
    <lineage>
        <taxon>Eukaryota</taxon>
        <taxon>Metazoa</taxon>
        <taxon>Ecdysozoa</taxon>
        <taxon>Arthropoda</taxon>
        <taxon>Crustacea</taxon>
        <taxon>Multicrustacea</taxon>
        <taxon>Malacostraca</taxon>
        <taxon>Eumalacostraca</taxon>
        <taxon>Eucarida</taxon>
        <taxon>Decapoda</taxon>
        <taxon>Pleocyemata</taxon>
        <taxon>Brachyura</taxon>
        <taxon>Eubrachyura</taxon>
        <taxon>Portunoidea</taxon>
        <taxon>Portunidae</taxon>
        <taxon>Portuninae</taxon>
        <taxon>Portunus</taxon>
    </lineage>
</organism>
<gene>
    <name evidence="2" type="ORF">E2C01_094929</name>
</gene>
<feature type="region of interest" description="Disordered" evidence="1">
    <location>
        <begin position="1"/>
        <end position="59"/>
    </location>
</feature>
<dbReference type="AlphaFoldDB" id="A0A5B7JRS5"/>
<name>A0A5B7JRS5_PORTR</name>
<evidence type="ECO:0000313" key="3">
    <source>
        <dbReference type="Proteomes" id="UP000324222"/>
    </source>
</evidence>
<comment type="caution">
    <text evidence="2">The sequence shown here is derived from an EMBL/GenBank/DDBJ whole genome shotgun (WGS) entry which is preliminary data.</text>
</comment>
<proteinExistence type="predicted"/>
<accession>A0A5B7JRS5</accession>
<evidence type="ECO:0000256" key="1">
    <source>
        <dbReference type="SAM" id="MobiDB-lite"/>
    </source>
</evidence>
<dbReference type="EMBL" id="VSRR010118690">
    <property type="protein sequence ID" value="MPC99510.1"/>
    <property type="molecule type" value="Genomic_DNA"/>
</dbReference>